<dbReference type="Pfam" id="PF13450">
    <property type="entry name" value="NAD_binding_8"/>
    <property type="match status" value="1"/>
</dbReference>
<dbReference type="SUPFAM" id="SSF51905">
    <property type="entry name" value="FAD/NAD(P)-binding domain"/>
    <property type="match status" value="1"/>
</dbReference>
<name>A0A6P2CDA0_9NOCA</name>
<reference evidence="1 2" key="1">
    <citation type="submission" date="2018-07" db="EMBL/GenBank/DDBJ databases">
        <title>Genome sequence of Rhodococcus rhodnii ATCC 35071 from Rhodnius prolixus.</title>
        <authorList>
            <person name="Patel V."/>
            <person name="Vogel K.J."/>
        </authorList>
    </citation>
    <scope>NUCLEOTIDE SEQUENCE [LARGE SCALE GENOMIC DNA]</scope>
    <source>
        <strain evidence="1 2">ATCC 35071</strain>
    </source>
</reference>
<comment type="caution">
    <text evidence="1">The sequence shown here is derived from an EMBL/GenBank/DDBJ whole genome shotgun (WGS) entry which is preliminary data.</text>
</comment>
<accession>A0A6P2CDA0</accession>
<protein>
    <submittedName>
        <fullName evidence="1">NAD(P)/FAD-dependent oxidoreductase</fullName>
    </submittedName>
</protein>
<organism evidence="1 2">
    <name type="scientific">Rhodococcus rhodnii</name>
    <dbReference type="NCBI Taxonomy" id="38312"/>
    <lineage>
        <taxon>Bacteria</taxon>
        <taxon>Bacillati</taxon>
        <taxon>Actinomycetota</taxon>
        <taxon>Actinomycetes</taxon>
        <taxon>Mycobacteriales</taxon>
        <taxon>Nocardiaceae</taxon>
        <taxon>Rhodococcus</taxon>
    </lineage>
</organism>
<dbReference type="EMBL" id="QRCM01000001">
    <property type="protein sequence ID" value="TXG90734.1"/>
    <property type="molecule type" value="Genomic_DNA"/>
</dbReference>
<dbReference type="RefSeq" id="WP_010838409.1">
    <property type="nucleotide sequence ID" value="NZ_QRCM01000001.1"/>
</dbReference>
<gene>
    <name evidence="1" type="ORF">DW322_11520</name>
</gene>
<dbReference type="AlphaFoldDB" id="A0A6P2CDA0"/>
<dbReference type="Gene3D" id="3.50.50.60">
    <property type="entry name" value="FAD/NAD(P)-binding domain"/>
    <property type="match status" value="1"/>
</dbReference>
<dbReference type="PANTHER" id="PTHR10668:SF105">
    <property type="entry name" value="DEHYDROGENASE-RELATED"/>
    <property type="match status" value="1"/>
</dbReference>
<proteinExistence type="predicted"/>
<evidence type="ECO:0000313" key="1">
    <source>
        <dbReference type="EMBL" id="TXG90734.1"/>
    </source>
</evidence>
<dbReference type="InterPro" id="IPR036188">
    <property type="entry name" value="FAD/NAD-bd_sf"/>
</dbReference>
<dbReference type="Proteomes" id="UP000471120">
    <property type="component" value="Unassembled WGS sequence"/>
</dbReference>
<evidence type="ECO:0000313" key="2">
    <source>
        <dbReference type="Proteomes" id="UP000471120"/>
    </source>
</evidence>
<dbReference type="PRINTS" id="PR00419">
    <property type="entry name" value="ADXRDTASE"/>
</dbReference>
<dbReference type="PANTHER" id="PTHR10668">
    <property type="entry name" value="PHYTOENE DEHYDROGENASE"/>
    <property type="match status" value="1"/>
</dbReference>
<sequence length="471" mass="48893">MSTAVVVGSGPNGLAAAVHLARSGVAVTVLEAAETIGGGARSTEATLPGLVHDHCSAMHPLATASPFLRTLDLARHGLRWRTAEVDCAHPFDDAPPALLYRSIAATARGLGPDGSRWRRLVGPAAADLDRLAPEILRPVLHVPRHPVSLARFGIRALTPAAVTATVLRTERARGLFGGLAAHGFAPTTALASGAAGLAIAAAGHRHGWPVAEGGSGALVAALVAELRAAGGRIETGRRIRDRRELPPADVVLLDTAPTAAAEIYGDALPRRIARAMRAWRPGPAAFRVDYAVASGVPWTDRDLARAGTVHLGGTFAEIAGTLRSTARGVMPERPFVLVGQQYVADPTRSHGDAHPLYAYAHVPTGYDGDATEAVTAQIERFAPGFRERVLAVRTTAPAELERENPALVGGDIVGGATAGLRTLVRPRLALDPYSLGVPGAYLCSASTPPGAGTHGMCGFNAAESALRYLAR</sequence>